<keyword evidence="3" id="KW-1185">Reference proteome</keyword>
<dbReference type="InterPro" id="IPR029063">
    <property type="entry name" value="SAM-dependent_MTases_sf"/>
</dbReference>
<dbReference type="SUPFAM" id="SSF53335">
    <property type="entry name" value="S-adenosyl-L-methionine-dependent methyltransferases"/>
    <property type="match status" value="1"/>
</dbReference>
<dbReference type="GO" id="GO:0032259">
    <property type="term" value="P:methylation"/>
    <property type="evidence" value="ECO:0007669"/>
    <property type="project" value="UniProtKB-KW"/>
</dbReference>
<keyword evidence="2" id="KW-0808">Transferase</keyword>
<dbReference type="Proteomes" id="UP001139461">
    <property type="component" value="Unassembled WGS sequence"/>
</dbReference>
<dbReference type="AlphaFoldDB" id="A0A9X1U0D0"/>
<comment type="caution">
    <text evidence="2">The sequence shown here is derived from an EMBL/GenBank/DDBJ whole genome shotgun (WGS) entry which is preliminary data.</text>
</comment>
<organism evidence="2 3">
    <name type="scientific">Aequorivita vitellina</name>
    <dbReference type="NCBI Taxonomy" id="2874475"/>
    <lineage>
        <taxon>Bacteria</taxon>
        <taxon>Pseudomonadati</taxon>
        <taxon>Bacteroidota</taxon>
        <taxon>Flavobacteriia</taxon>
        <taxon>Flavobacteriales</taxon>
        <taxon>Flavobacteriaceae</taxon>
        <taxon>Aequorivita</taxon>
    </lineage>
</organism>
<dbReference type="Pfam" id="PF08241">
    <property type="entry name" value="Methyltransf_11"/>
    <property type="match status" value="1"/>
</dbReference>
<dbReference type="InterPro" id="IPR013216">
    <property type="entry name" value="Methyltransf_11"/>
</dbReference>
<dbReference type="GO" id="GO:0008757">
    <property type="term" value="F:S-adenosylmethionine-dependent methyltransferase activity"/>
    <property type="evidence" value="ECO:0007669"/>
    <property type="project" value="InterPro"/>
</dbReference>
<gene>
    <name evidence="2" type="ORF">K8089_00750</name>
</gene>
<dbReference type="EMBL" id="JAIRBA010000001">
    <property type="protein sequence ID" value="MCG2417530.1"/>
    <property type="molecule type" value="Genomic_DNA"/>
</dbReference>
<evidence type="ECO:0000259" key="1">
    <source>
        <dbReference type="Pfam" id="PF08241"/>
    </source>
</evidence>
<evidence type="ECO:0000313" key="3">
    <source>
        <dbReference type="Proteomes" id="UP001139461"/>
    </source>
</evidence>
<protein>
    <submittedName>
        <fullName evidence="2">Class I SAM-dependent methyltransferase</fullName>
    </submittedName>
</protein>
<dbReference type="RefSeq" id="WP_237601348.1">
    <property type="nucleotide sequence ID" value="NZ_JAIRBA010000001.1"/>
</dbReference>
<evidence type="ECO:0000313" key="2">
    <source>
        <dbReference type="EMBL" id="MCG2417530.1"/>
    </source>
</evidence>
<proteinExistence type="predicted"/>
<name>A0A9X1U0D0_9FLAO</name>
<sequence>MSFTNELADYNNKKSLANRFRDRRFRFFENQLKKIAPKKGAVLTILDVGGTESFWVNRGYHKNPNIHITLLNLTKTETQHDNMESVVGNAFDLSEYSDNTFDLVFSNSVIEHLYSFKNQELMAKEVQRVGKNYYIQTPNKYFFVEPHYLLPYFQFLPRKTKLFVLSKTRLSRGNKLSMEKAKDKIAEIQLLSLKDMKHLFPGAKIFKEKFLGMNKSLTAYLIEEK</sequence>
<accession>A0A9X1U0D0</accession>
<feature type="domain" description="Methyltransferase type 11" evidence="1">
    <location>
        <begin position="71"/>
        <end position="131"/>
    </location>
</feature>
<keyword evidence="2" id="KW-0489">Methyltransferase</keyword>
<dbReference type="Gene3D" id="3.40.50.150">
    <property type="entry name" value="Vaccinia Virus protein VP39"/>
    <property type="match status" value="1"/>
</dbReference>
<dbReference type="CDD" id="cd02440">
    <property type="entry name" value="AdoMet_MTases"/>
    <property type="match status" value="1"/>
</dbReference>
<reference evidence="2" key="1">
    <citation type="submission" date="2021-09" db="EMBL/GenBank/DDBJ databases">
        <title>Genome of Aequorivita sp. strain F47161.</title>
        <authorList>
            <person name="Wang Y."/>
        </authorList>
    </citation>
    <scope>NUCLEOTIDE SEQUENCE</scope>
    <source>
        <strain evidence="2">F47161</strain>
    </source>
</reference>